<proteinExistence type="inferred from homology"/>
<dbReference type="PANTHER" id="PTHR30085">
    <property type="entry name" value="AMINO ACID ABC TRANSPORTER PERMEASE"/>
    <property type="match status" value="1"/>
</dbReference>
<evidence type="ECO:0000313" key="6">
    <source>
        <dbReference type="EMBL" id="CAA9337765.1"/>
    </source>
</evidence>
<dbReference type="EMBL" id="CADCUC010000356">
    <property type="protein sequence ID" value="CAA9337765.1"/>
    <property type="molecule type" value="Genomic_DNA"/>
</dbReference>
<feature type="signal peptide" evidence="4">
    <location>
        <begin position="1"/>
        <end position="22"/>
    </location>
</feature>
<organism evidence="6">
    <name type="scientific">uncultured Microvirga sp</name>
    <dbReference type="NCBI Taxonomy" id="412392"/>
    <lineage>
        <taxon>Bacteria</taxon>
        <taxon>Pseudomonadati</taxon>
        <taxon>Pseudomonadota</taxon>
        <taxon>Alphaproteobacteria</taxon>
        <taxon>Hyphomicrobiales</taxon>
        <taxon>Methylobacteriaceae</taxon>
        <taxon>Microvirga</taxon>
        <taxon>environmental samples</taxon>
    </lineage>
</organism>
<accession>A0A6J4LNR8</accession>
<sequence length="337" mass="36434">MKVSAALLGLACLALPLSGAQAGVLETVKDRGQLVCGTSPGVPGFSLPDSQGQWTGLDVDFCRAVSAAVFNDSTKVRFIPLNPKDRFSVVQSGEVDILSRQTTWTLSRDTTLGLFFSPITYYDGQALMVRSALNIKSAKELNGGSICIQGGTTSELNIADYFRKNNVKYEAVSFASGDEAIAAFGAGRCDGFTTDASALFAYRLKAADPKQFVVLPEMISKEPLGPVVRRGDEAWANIVRWVHYAMVNAEELGVSKDNVDEQMKSANPEIKRLLGTEGKLGETLGLSADWAYRIIKQVGNYGEVFDRNVGPNSRLAIPRGLNNLWTQGGLQYAPPIR</sequence>
<dbReference type="Gene3D" id="3.40.190.10">
    <property type="entry name" value="Periplasmic binding protein-like II"/>
    <property type="match status" value="2"/>
</dbReference>
<dbReference type="InterPro" id="IPR051455">
    <property type="entry name" value="Bact_solute-bind_prot3"/>
</dbReference>
<dbReference type="Pfam" id="PF00497">
    <property type="entry name" value="SBP_bac_3"/>
    <property type="match status" value="1"/>
</dbReference>
<protein>
    <submittedName>
        <fullName evidence="6">L-amino acid ABC transporter (Glu/Asp/His/...), substrate-binding protein AapJ</fullName>
    </submittedName>
</protein>
<keyword evidence="3 4" id="KW-0732">Signal</keyword>
<gene>
    <name evidence="6" type="ORF">AVDCRST_MAG90-1802</name>
</gene>
<evidence type="ECO:0000256" key="1">
    <source>
        <dbReference type="ARBA" id="ARBA00010333"/>
    </source>
</evidence>
<feature type="chain" id="PRO_5027057698" evidence="4">
    <location>
        <begin position="23"/>
        <end position="337"/>
    </location>
</feature>
<dbReference type="InterPro" id="IPR001638">
    <property type="entry name" value="Solute-binding_3/MltF_N"/>
</dbReference>
<evidence type="ECO:0000259" key="5">
    <source>
        <dbReference type="SMART" id="SM00062"/>
    </source>
</evidence>
<dbReference type="AlphaFoldDB" id="A0A6J4LNR8"/>
<feature type="domain" description="Solute-binding protein family 3/N-terminal" evidence="5">
    <location>
        <begin position="33"/>
        <end position="262"/>
    </location>
</feature>
<dbReference type="SUPFAM" id="SSF53850">
    <property type="entry name" value="Periplasmic binding protein-like II"/>
    <property type="match status" value="1"/>
</dbReference>
<evidence type="ECO:0000256" key="3">
    <source>
        <dbReference type="ARBA" id="ARBA00022729"/>
    </source>
</evidence>
<evidence type="ECO:0000256" key="2">
    <source>
        <dbReference type="ARBA" id="ARBA00022448"/>
    </source>
</evidence>
<dbReference type="PANTHER" id="PTHR30085:SF7">
    <property type="entry name" value="AMINO-ACID ABC TRANSPORTER-BINDING PROTEIN YHDW-RELATED"/>
    <property type="match status" value="1"/>
</dbReference>
<dbReference type="GO" id="GO:0006865">
    <property type="term" value="P:amino acid transport"/>
    <property type="evidence" value="ECO:0007669"/>
    <property type="project" value="TreeGrafter"/>
</dbReference>
<comment type="similarity">
    <text evidence="1">Belongs to the bacterial solute-binding protein 3 family.</text>
</comment>
<dbReference type="CDD" id="cd13692">
    <property type="entry name" value="PBP2_BztA"/>
    <property type="match status" value="1"/>
</dbReference>
<evidence type="ECO:0000256" key="4">
    <source>
        <dbReference type="SAM" id="SignalP"/>
    </source>
</evidence>
<name>A0A6J4LNR8_9HYPH</name>
<reference evidence="6" key="1">
    <citation type="submission" date="2020-02" db="EMBL/GenBank/DDBJ databases">
        <authorList>
            <person name="Meier V. D."/>
        </authorList>
    </citation>
    <scope>NUCLEOTIDE SEQUENCE</scope>
    <source>
        <strain evidence="6">AVDCRST_MAG90</strain>
    </source>
</reference>
<keyword evidence="2" id="KW-0813">Transport</keyword>
<dbReference type="SMART" id="SM00062">
    <property type="entry name" value="PBPb"/>
    <property type="match status" value="1"/>
</dbReference>